<dbReference type="EMBL" id="RCHU02000003">
    <property type="protein sequence ID" value="KAL3599247.1"/>
    <property type="molecule type" value="Genomic_DNA"/>
</dbReference>
<name>A0ACC4CP38_POPAL</name>
<reference evidence="1 2" key="1">
    <citation type="journal article" date="2024" name="Plant Biotechnol. J.">
        <title>Genome and CRISPR/Cas9 system of a widespread forest tree (Populus alba) in the world.</title>
        <authorList>
            <person name="Liu Y.J."/>
            <person name="Jiang P.F."/>
            <person name="Han X.M."/>
            <person name="Li X.Y."/>
            <person name="Wang H.M."/>
            <person name="Wang Y.J."/>
            <person name="Wang X.X."/>
            <person name="Zeng Q.Y."/>
        </authorList>
    </citation>
    <scope>NUCLEOTIDE SEQUENCE [LARGE SCALE GENOMIC DNA]</scope>
    <source>
        <strain evidence="2">cv. PAL-ZL1</strain>
    </source>
</reference>
<keyword evidence="2" id="KW-1185">Reference proteome</keyword>
<protein>
    <submittedName>
        <fullName evidence="1">Uncharacterized protein</fullName>
    </submittedName>
</protein>
<accession>A0ACC4CP38</accession>
<gene>
    <name evidence="1" type="ORF">D5086_007165</name>
</gene>
<evidence type="ECO:0000313" key="2">
    <source>
        <dbReference type="Proteomes" id="UP000309997"/>
    </source>
</evidence>
<comment type="caution">
    <text evidence="1">The sequence shown here is derived from an EMBL/GenBank/DDBJ whole genome shotgun (WGS) entry which is preliminary data.</text>
</comment>
<organism evidence="1 2">
    <name type="scientific">Populus alba</name>
    <name type="common">White poplar</name>
    <dbReference type="NCBI Taxonomy" id="43335"/>
    <lineage>
        <taxon>Eukaryota</taxon>
        <taxon>Viridiplantae</taxon>
        <taxon>Streptophyta</taxon>
        <taxon>Embryophyta</taxon>
        <taxon>Tracheophyta</taxon>
        <taxon>Spermatophyta</taxon>
        <taxon>Magnoliopsida</taxon>
        <taxon>eudicotyledons</taxon>
        <taxon>Gunneridae</taxon>
        <taxon>Pentapetalae</taxon>
        <taxon>rosids</taxon>
        <taxon>fabids</taxon>
        <taxon>Malpighiales</taxon>
        <taxon>Salicaceae</taxon>
        <taxon>Saliceae</taxon>
        <taxon>Populus</taxon>
    </lineage>
</organism>
<proteinExistence type="predicted"/>
<dbReference type="Proteomes" id="UP000309997">
    <property type="component" value="Unassembled WGS sequence"/>
</dbReference>
<sequence>MDLLGSVDLLVENLWEAERSYYQHFDLNFPVPVENNIPPCGLWFPAQPQISQAEAYGLTRQHQTARDVEVIDDDIAIISPNTFDRNSNAQFKDSKLYKSTLILAYQSFGVVYGDLSTSPIYVYTSTFSGRLRLHEDDDEILGVLSLVFWTLTLIPLCKYIVFVLGADDNGEGGTFALYSLLCRRAKLGLLRPSHSTDDDISSQDSCLLIKETRASSLLKEFFDKHHSSRVVLLLIVILGTSMVIADGILTPSMSVLSAVYGIKTKAGSLHDSYAVLITCLILVGLFALQHIGTHRVGFLFAPIILLWLLSISGVGIYNIIQWNPRVVSALSPYYVYKLFKLTGKDGWTSLGGIVLCITGAEAMFADLGHFSQLSIRIAFTAIIYPSLILAYMGEAAYLSKHKEDLQRSFYRAIPEVVFWPVFIIATLATVVASQAVISATFSIISQCWALKCFPRVKIIHTSNQMHGQIYIPEVNWMLMVFCLLVVIGFRDTDMIANAYGLTVIIVMFVTTCLMFLVIVMVWKRNILAAFIFVTVFGFVELLYLSSCLAKVAKGGWIPLIFSLIVLSVMYIWHYGTLQKQSFESHNRTSLDMLLSLGPNVGLNRVRGIGLIYTNVLSGIPPMFSHFVTNFPAFHQVLIFVTFQFLTTPRVSANQRFIVSRIGPAEFRLYRCIVRFGYKDARKESYAFETDLIETVREFLQHESDDGDARDSVSAMPVNQPESDCLRDEVSMRVENCSGVGLTRYKRVRFRGVDNSKELDDLEDAREAGLAYMMGNTCVLARETSSFVKKFAINIVYGFLRRNCRRPSTALGVPHTSLIEVGMAYRV</sequence>
<evidence type="ECO:0000313" key="1">
    <source>
        <dbReference type="EMBL" id="KAL3599247.1"/>
    </source>
</evidence>